<evidence type="ECO:0000313" key="1">
    <source>
        <dbReference type="EMBL" id="KAH3793543.1"/>
    </source>
</evidence>
<keyword evidence="2" id="KW-1185">Reference proteome</keyword>
<dbReference type="EMBL" id="JAIWYP010000007">
    <property type="protein sequence ID" value="KAH3793543.1"/>
    <property type="molecule type" value="Genomic_DNA"/>
</dbReference>
<accession>A0A9D4F9T9</accession>
<protein>
    <submittedName>
        <fullName evidence="1">Uncharacterized protein</fullName>
    </submittedName>
</protein>
<name>A0A9D4F9T9_DREPO</name>
<proteinExistence type="predicted"/>
<organism evidence="1 2">
    <name type="scientific">Dreissena polymorpha</name>
    <name type="common">Zebra mussel</name>
    <name type="synonym">Mytilus polymorpha</name>
    <dbReference type="NCBI Taxonomy" id="45954"/>
    <lineage>
        <taxon>Eukaryota</taxon>
        <taxon>Metazoa</taxon>
        <taxon>Spiralia</taxon>
        <taxon>Lophotrochozoa</taxon>
        <taxon>Mollusca</taxon>
        <taxon>Bivalvia</taxon>
        <taxon>Autobranchia</taxon>
        <taxon>Heteroconchia</taxon>
        <taxon>Euheterodonta</taxon>
        <taxon>Imparidentia</taxon>
        <taxon>Neoheterodontei</taxon>
        <taxon>Myida</taxon>
        <taxon>Dreissenoidea</taxon>
        <taxon>Dreissenidae</taxon>
        <taxon>Dreissena</taxon>
    </lineage>
</organism>
<gene>
    <name evidence="1" type="ORF">DPMN_147057</name>
</gene>
<reference evidence="1" key="1">
    <citation type="journal article" date="2019" name="bioRxiv">
        <title>The Genome of the Zebra Mussel, Dreissena polymorpha: A Resource for Invasive Species Research.</title>
        <authorList>
            <person name="McCartney M.A."/>
            <person name="Auch B."/>
            <person name="Kono T."/>
            <person name="Mallez S."/>
            <person name="Zhang Y."/>
            <person name="Obille A."/>
            <person name="Becker A."/>
            <person name="Abrahante J.E."/>
            <person name="Garbe J."/>
            <person name="Badalamenti J.P."/>
            <person name="Herman A."/>
            <person name="Mangelson H."/>
            <person name="Liachko I."/>
            <person name="Sullivan S."/>
            <person name="Sone E.D."/>
            <person name="Koren S."/>
            <person name="Silverstein K.A.T."/>
            <person name="Beckman K.B."/>
            <person name="Gohl D.M."/>
        </authorList>
    </citation>
    <scope>NUCLEOTIDE SEQUENCE</scope>
    <source>
        <strain evidence="1">Duluth1</strain>
        <tissue evidence="1">Whole animal</tissue>
    </source>
</reference>
<dbReference type="AlphaFoldDB" id="A0A9D4F9T9"/>
<sequence length="80" mass="8912">MMRRIFFNAVNSPAEFQSTQDYLRFIPLKLRQSHGCRRLCPSVAPVKAGTVPPEPRYTVIPPAFTGAIPASEPRRTTATP</sequence>
<dbReference type="Proteomes" id="UP000828390">
    <property type="component" value="Unassembled WGS sequence"/>
</dbReference>
<evidence type="ECO:0000313" key="2">
    <source>
        <dbReference type="Proteomes" id="UP000828390"/>
    </source>
</evidence>
<reference evidence="1" key="2">
    <citation type="submission" date="2020-11" db="EMBL/GenBank/DDBJ databases">
        <authorList>
            <person name="McCartney M.A."/>
            <person name="Auch B."/>
            <person name="Kono T."/>
            <person name="Mallez S."/>
            <person name="Becker A."/>
            <person name="Gohl D.M."/>
            <person name="Silverstein K.A.T."/>
            <person name="Koren S."/>
            <person name="Bechman K.B."/>
            <person name="Herman A."/>
            <person name="Abrahante J.E."/>
            <person name="Garbe J."/>
        </authorList>
    </citation>
    <scope>NUCLEOTIDE SEQUENCE</scope>
    <source>
        <strain evidence="1">Duluth1</strain>
        <tissue evidence="1">Whole animal</tissue>
    </source>
</reference>
<comment type="caution">
    <text evidence="1">The sequence shown here is derived from an EMBL/GenBank/DDBJ whole genome shotgun (WGS) entry which is preliminary data.</text>
</comment>